<name>A0ABV0FYI5_9BURK</name>
<comment type="caution">
    <text evidence="11">The sequence shown here is derived from an EMBL/GenBank/DDBJ whole genome shotgun (WGS) entry which is preliminary data.</text>
</comment>
<dbReference type="NCBIfam" id="NF043067">
    <property type="entry name" value="AAC_6p_group_E"/>
    <property type="match status" value="1"/>
</dbReference>
<evidence type="ECO:0000256" key="3">
    <source>
        <dbReference type="ARBA" id="ARBA00017677"/>
    </source>
</evidence>
<evidence type="ECO:0000313" key="11">
    <source>
        <dbReference type="EMBL" id="MEO3690995.1"/>
    </source>
</evidence>
<gene>
    <name evidence="11" type="primary">aac(6')</name>
    <name evidence="11" type="ORF">ABDJ85_05890</name>
</gene>
<dbReference type="RefSeq" id="WP_347703839.1">
    <property type="nucleotide sequence ID" value="NZ_JBDPZD010000002.1"/>
</dbReference>
<evidence type="ECO:0000256" key="9">
    <source>
        <dbReference type="PIRNR" id="PIRNR000452"/>
    </source>
</evidence>
<evidence type="ECO:0000256" key="6">
    <source>
        <dbReference type="ARBA" id="ARBA00023315"/>
    </source>
</evidence>
<dbReference type="PANTHER" id="PTHR43877">
    <property type="entry name" value="AMINOALKYLPHOSPHONATE N-ACETYLTRANSFERASE-RELATED-RELATED"/>
    <property type="match status" value="1"/>
</dbReference>
<dbReference type="Pfam" id="PF00583">
    <property type="entry name" value="Acetyltransf_1"/>
    <property type="match status" value="1"/>
</dbReference>
<dbReference type="EC" id="2.3.1.82" evidence="2 9"/>
<dbReference type="InterPro" id="IPR050832">
    <property type="entry name" value="Bact_Acetyltransf"/>
</dbReference>
<accession>A0ABV0FYI5</accession>
<dbReference type="Gene3D" id="3.40.630.30">
    <property type="match status" value="1"/>
</dbReference>
<evidence type="ECO:0000256" key="8">
    <source>
        <dbReference type="ARBA" id="ARBA00048923"/>
    </source>
</evidence>
<feature type="domain" description="N-acetyltransferase" evidence="10">
    <location>
        <begin position="1"/>
        <end position="149"/>
    </location>
</feature>
<sequence length="149" mass="16289">MTITPLTQLPDTDWLRMRQALWPEGSAQEHLDEMGEFLSQPTRFGQFMARSAAGEALGFVEVAVRTDYVNGTASSPVGFLEGVYVEPAARRQGVARALIRAAAAWARAQGCAELASDTLLDNTQSQAVHRCLGFVETERVVYFALQLQG</sequence>
<organism evidence="11 12">
    <name type="scientific">Roseateles paludis</name>
    <dbReference type="NCBI Taxonomy" id="3145238"/>
    <lineage>
        <taxon>Bacteria</taxon>
        <taxon>Pseudomonadati</taxon>
        <taxon>Pseudomonadota</taxon>
        <taxon>Betaproteobacteria</taxon>
        <taxon>Burkholderiales</taxon>
        <taxon>Sphaerotilaceae</taxon>
        <taxon>Roseateles</taxon>
    </lineage>
</organism>
<keyword evidence="6 9" id="KW-0012">Acyltransferase</keyword>
<dbReference type="SUPFAM" id="SSF55729">
    <property type="entry name" value="Acyl-CoA N-acyltransferases (Nat)"/>
    <property type="match status" value="1"/>
</dbReference>
<dbReference type="InterPro" id="IPR000182">
    <property type="entry name" value="GNAT_dom"/>
</dbReference>
<dbReference type="PIRSF" id="PIRSF000452">
    <property type="entry name" value="6-N-acetyltransf"/>
    <property type="match status" value="1"/>
</dbReference>
<evidence type="ECO:0000256" key="4">
    <source>
        <dbReference type="ARBA" id="ARBA00022679"/>
    </source>
</evidence>
<keyword evidence="4 9" id="KW-0808">Transferase</keyword>
<dbReference type="Proteomes" id="UP001495147">
    <property type="component" value="Unassembled WGS sequence"/>
</dbReference>
<comment type="subunit">
    <text evidence="1 9">Homodimer.</text>
</comment>
<evidence type="ECO:0000256" key="1">
    <source>
        <dbReference type="ARBA" id="ARBA00011738"/>
    </source>
</evidence>
<dbReference type="EMBL" id="JBDPZD010000002">
    <property type="protein sequence ID" value="MEO3690995.1"/>
    <property type="molecule type" value="Genomic_DNA"/>
</dbReference>
<dbReference type="PANTHER" id="PTHR43877:SF1">
    <property type="entry name" value="ACETYLTRANSFERASE"/>
    <property type="match status" value="1"/>
</dbReference>
<keyword evidence="5 9" id="KW-0046">Antibiotic resistance</keyword>
<dbReference type="GO" id="GO:0047663">
    <property type="term" value="F:aminoglycoside 6'-N-acetyltransferase activity"/>
    <property type="evidence" value="ECO:0007669"/>
    <property type="project" value="UniProtKB-EC"/>
</dbReference>
<evidence type="ECO:0000256" key="5">
    <source>
        <dbReference type="ARBA" id="ARBA00023251"/>
    </source>
</evidence>
<comment type="catalytic activity">
    <reaction evidence="8 9">
        <text>kanamycin B + acetyl-CoA = N(6')-acetylkanamycin B + CoA + H(+)</text>
        <dbReference type="Rhea" id="RHEA:16449"/>
        <dbReference type="ChEBI" id="CHEBI:15378"/>
        <dbReference type="ChEBI" id="CHEBI:57287"/>
        <dbReference type="ChEBI" id="CHEBI:57288"/>
        <dbReference type="ChEBI" id="CHEBI:58390"/>
        <dbReference type="ChEBI" id="CHEBI:58549"/>
        <dbReference type="EC" id="2.3.1.82"/>
    </reaction>
</comment>
<dbReference type="PROSITE" id="PS51186">
    <property type="entry name" value="GNAT"/>
    <property type="match status" value="1"/>
</dbReference>
<evidence type="ECO:0000313" key="12">
    <source>
        <dbReference type="Proteomes" id="UP001495147"/>
    </source>
</evidence>
<protein>
    <recommendedName>
        <fullName evidence="3 9">Aminoglycoside N(6')-acetyltransferase type 1</fullName>
        <ecNumber evidence="2 9">2.3.1.82</ecNumber>
    </recommendedName>
    <alternativeName>
        <fullName evidence="7 9">Aminoglycoside resistance protein</fullName>
    </alternativeName>
</protein>
<reference evidence="11 12" key="1">
    <citation type="submission" date="2024-05" db="EMBL/GenBank/DDBJ databases">
        <title>Roseateles sp. DJS-2-20 16S ribosomal RNA gene Genome sequencing and assembly.</title>
        <authorList>
            <person name="Woo H."/>
        </authorList>
    </citation>
    <scope>NUCLEOTIDE SEQUENCE [LARGE SCALE GENOMIC DNA]</scope>
    <source>
        <strain evidence="11 12">DJS-2-20</strain>
    </source>
</reference>
<evidence type="ECO:0000256" key="7">
    <source>
        <dbReference type="ARBA" id="ARBA00029660"/>
    </source>
</evidence>
<proteinExistence type="predicted"/>
<comment type="function">
    <text evidence="9">Catalyzes the transfer of an acetyl group from acetyl-CoA to the 6'-amino group of aminoglycoside molecules conferring resistance to antibiotics containing the purpurosamine ring.</text>
</comment>
<evidence type="ECO:0000259" key="10">
    <source>
        <dbReference type="PROSITE" id="PS51186"/>
    </source>
</evidence>
<keyword evidence="12" id="KW-1185">Reference proteome</keyword>
<dbReference type="InterPro" id="IPR016181">
    <property type="entry name" value="Acyl_CoA_acyltransferase"/>
</dbReference>
<evidence type="ECO:0000256" key="2">
    <source>
        <dbReference type="ARBA" id="ARBA00012888"/>
    </source>
</evidence>
<dbReference type="InterPro" id="IPR024170">
    <property type="entry name" value="Aminoglycoside_N6-AcTrfrase"/>
</dbReference>